<dbReference type="Pfam" id="PF06445">
    <property type="entry name" value="GyrI-like"/>
    <property type="match status" value="1"/>
</dbReference>
<evidence type="ECO:0000313" key="2">
    <source>
        <dbReference type="EMBL" id="CAJ0780543.1"/>
    </source>
</evidence>
<evidence type="ECO:0000313" key="3">
    <source>
        <dbReference type="Proteomes" id="UP001189813"/>
    </source>
</evidence>
<accession>A0ABM9J2R0</accession>
<evidence type="ECO:0000259" key="1">
    <source>
        <dbReference type="SMART" id="SM00871"/>
    </source>
</evidence>
<organism evidence="2 3">
    <name type="scientific">Ralstonia psammae</name>
    <dbReference type="NCBI Taxonomy" id="3058598"/>
    <lineage>
        <taxon>Bacteria</taxon>
        <taxon>Pseudomonadati</taxon>
        <taxon>Pseudomonadota</taxon>
        <taxon>Betaproteobacteria</taxon>
        <taxon>Burkholderiales</taxon>
        <taxon>Burkholderiaceae</taxon>
        <taxon>Ralstonia</taxon>
    </lineage>
</organism>
<name>A0ABM9J2R0_9RALS</name>
<dbReference type="RefSeq" id="WP_316664157.1">
    <property type="nucleotide sequence ID" value="NZ_CATZBU010000001.1"/>
</dbReference>
<sequence length="151" mass="16409">MEIKVVPAILVLSAPRRITLAEVGGEASVVCAAIEADAVAHGMTVSGPWMFVYYNLPHDRDTPCEIEFCLPVRTELAYHGEHVLKTLADTTCATHIYQGPLDGLFNGYAALLQAVASQGCRLSGESREVYHCWHGPQAVDSQVEILFALEP</sequence>
<dbReference type="SMART" id="SM00871">
    <property type="entry name" value="AraC_E_bind"/>
    <property type="match status" value="1"/>
</dbReference>
<dbReference type="InterPro" id="IPR010499">
    <property type="entry name" value="AraC_E-bd"/>
</dbReference>
<protein>
    <recommendedName>
        <fullName evidence="1">AraC effector-binding domain-containing protein</fullName>
    </recommendedName>
</protein>
<feature type="domain" description="AraC effector-binding" evidence="1">
    <location>
        <begin position="1"/>
        <end position="150"/>
    </location>
</feature>
<comment type="caution">
    <text evidence="2">The sequence shown here is derived from an EMBL/GenBank/DDBJ whole genome shotgun (WGS) entry which is preliminary data.</text>
</comment>
<dbReference type="InterPro" id="IPR011256">
    <property type="entry name" value="Reg_factor_effector_dom_sf"/>
</dbReference>
<dbReference type="Gene3D" id="3.20.80.10">
    <property type="entry name" value="Regulatory factor, effector binding domain"/>
    <property type="match status" value="1"/>
</dbReference>
<keyword evidence="3" id="KW-1185">Reference proteome</keyword>
<reference evidence="2 3" key="1">
    <citation type="submission" date="2023-07" db="EMBL/GenBank/DDBJ databases">
        <authorList>
            <person name="Peeters C."/>
        </authorList>
    </citation>
    <scope>NUCLEOTIDE SEQUENCE [LARGE SCALE GENOMIC DNA]</scope>
    <source>
        <strain evidence="2 3">LMG 19083</strain>
    </source>
</reference>
<dbReference type="InterPro" id="IPR029442">
    <property type="entry name" value="GyrI-like"/>
</dbReference>
<dbReference type="Proteomes" id="UP001189813">
    <property type="component" value="Unassembled WGS sequence"/>
</dbReference>
<proteinExistence type="predicted"/>
<dbReference type="EMBL" id="CATZBU010000001">
    <property type="protein sequence ID" value="CAJ0780543.1"/>
    <property type="molecule type" value="Genomic_DNA"/>
</dbReference>
<dbReference type="SUPFAM" id="SSF55136">
    <property type="entry name" value="Probable bacterial effector-binding domain"/>
    <property type="match status" value="1"/>
</dbReference>
<gene>
    <name evidence="2" type="ORF">LMG19083_00675</name>
</gene>